<accession>A0A0R2JEE5</accession>
<evidence type="ECO:0000313" key="1">
    <source>
        <dbReference type="EMBL" id="KRN75681.1"/>
    </source>
</evidence>
<sequence>MATTTIRIPDDQYNEIQELANFHGMKVSDFMRDTLLERVEDENDYTAAIEVLNQHNESVPLEDVMREVFTEDEV</sequence>
<protein>
    <recommendedName>
        <fullName evidence="3">Ribbon-helix-helix protein CopG domain-containing protein</fullName>
    </recommendedName>
</protein>
<proteinExistence type="predicted"/>
<evidence type="ECO:0008006" key="3">
    <source>
        <dbReference type="Google" id="ProtNLM"/>
    </source>
</evidence>
<dbReference type="GO" id="GO:0006355">
    <property type="term" value="P:regulation of DNA-templated transcription"/>
    <property type="evidence" value="ECO:0007669"/>
    <property type="project" value="InterPro"/>
</dbReference>
<name>A0A0R2JEE5_9LACO</name>
<evidence type="ECO:0000313" key="2">
    <source>
        <dbReference type="Proteomes" id="UP000051655"/>
    </source>
</evidence>
<dbReference type="RefSeq" id="WP_057753451.1">
    <property type="nucleotide sequence ID" value="NZ_JQBP01000001.1"/>
</dbReference>
<reference evidence="1 2" key="1">
    <citation type="journal article" date="2015" name="Genome Announc.">
        <title>Expanding the biotechnology potential of lactobacilli through comparative genomics of 213 strains and associated genera.</title>
        <authorList>
            <person name="Sun Z."/>
            <person name="Harris H.M."/>
            <person name="McCann A."/>
            <person name="Guo C."/>
            <person name="Argimon S."/>
            <person name="Zhang W."/>
            <person name="Yang X."/>
            <person name="Jeffery I.B."/>
            <person name="Cooney J.C."/>
            <person name="Kagawa T.F."/>
            <person name="Liu W."/>
            <person name="Song Y."/>
            <person name="Salvetti E."/>
            <person name="Wrobel A."/>
            <person name="Rasinkangas P."/>
            <person name="Parkhill J."/>
            <person name="Rea M.C."/>
            <person name="O'Sullivan O."/>
            <person name="Ritari J."/>
            <person name="Douillard F.P."/>
            <person name="Paul Ross R."/>
            <person name="Yang R."/>
            <person name="Briner A.E."/>
            <person name="Felis G.E."/>
            <person name="de Vos W.M."/>
            <person name="Barrangou R."/>
            <person name="Klaenhammer T.R."/>
            <person name="Caufield P.W."/>
            <person name="Cui Y."/>
            <person name="Zhang H."/>
            <person name="O'Toole P.W."/>
        </authorList>
    </citation>
    <scope>NUCLEOTIDE SEQUENCE [LARGE SCALE GENOMIC DNA]</scope>
    <source>
        <strain evidence="1 2">DSM 20593</strain>
    </source>
</reference>
<dbReference type="SUPFAM" id="SSF47598">
    <property type="entry name" value="Ribbon-helix-helix"/>
    <property type="match status" value="1"/>
</dbReference>
<organism evidence="1 2">
    <name type="scientific">Weissella kandleri</name>
    <dbReference type="NCBI Taxonomy" id="1616"/>
    <lineage>
        <taxon>Bacteria</taxon>
        <taxon>Bacillati</taxon>
        <taxon>Bacillota</taxon>
        <taxon>Bacilli</taxon>
        <taxon>Lactobacillales</taxon>
        <taxon>Lactobacillaceae</taxon>
        <taxon>Weissella</taxon>
    </lineage>
</organism>
<dbReference type="Pfam" id="PF19807">
    <property type="entry name" value="DUF6290"/>
    <property type="match status" value="1"/>
</dbReference>
<keyword evidence="2" id="KW-1185">Reference proteome</keyword>
<dbReference type="Proteomes" id="UP000051655">
    <property type="component" value="Unassembled WGS sequence"/>
</dbReference>
<gene>
    <name evidence="1" type="ORF">IV73_GL000175</name>
</gene>
<dbReference type="OrthoDB" id="2299376at2"/>
<comment type="caution">
    <text evidence="1">The sequence shown here is derived from an EMBL/GenBank/DDBJ whole genome shotgun (WGS) entry which is preliminary data.</text>
</comment>
<dbReference type="EMBL" id="JQBP01000001">
    <property type="protein sequence ID" value="KRN75681.1"/>
    <property type="molecule type" value="Genomic_DNA"/>
</dbReference>
<dbReference type="NCBIfam" id="NF046040">
    <property type="entry name" value="RelB_antitoxin"/>
    <property type="match status" value="1"/>
</dbReference>
<dbReference type="STRING" id="1616.IV73_GL000175"/>
<dbReference type="InterPro" id="IPR010985">
    <property type="entry name" value="Ribbon_hlx_hlx"/>
</dbReference>
<dbReference type="PATRIC" id="fig|1616.3.peg.181"/>
<dbReference type="InterPro" id="IPR046257">
    <property type="entry name" value="DUF6290"/>
</dbReference>
<dbReference type="AlphaFoldDB" id="A0A0R2JEE5"/>